<reference evidence="2" key="1">
    <citation type="submission" date="2020-12" db="EMBL/GenBank/DDBJ databases">
        <title>Metabolic potential, ecology and presence of endohyphal bacteria is reflected in genomic diversity of Mucoromycotina.</title>
        <authorList>
            <person name="Muszewska A."/>
            <person name="Okrasinska A."/>
            <person name="Steczkiewicz K."/>
            <person name="Drgas O."/>
            <person name="Orlowska M."/>
            <person name="Perlinska-Lenart U."/>
            <person name="Aleksandrzak-Piekarczyk T."/>
            <person name="Szatraj K."/>
            <person name="Zielenkiewicz U."/>
            <person name="Pilsyk S."/>
            <person name="Malc E."/>
            <person name="Mieczkowski P."/>
            <person name="Kruszewska J.S."/>
            <person name="Biernat P."/>
            <person name="Pawlowska J."/>
        </authorList>
    </citation>
    <scope>NUCLEOTIDE SEQUENCE</scope>
    <source>
        <strain evidence="2">WA0000067209</strain>
    </source>
</reference>
<dbReference type="OrthoDB" id="10358863at2759"/>
<name>A0A8H7PPL8_MORIS</name>
<feature type="region of interest" description="Disordered" evidence="1">
    <location>
        <begin position="343"/>
        <end position="368"/>
    </location>
</feature>
<evidence type="ECO:0000313" key="2">
    <source>
        <dbReference type="EMBL" id="KAG2177887.1"/>
    </source>
</evidence>
<evidence type="ECO:0000313" key="3">
    <source>
        <dbReference type="Proteomes" id="UP000654370"/>
    </source>
</evidence>
<evidence type="ECO:0000256" key="1">
    <source>
        <dbReference type="SAM" id="MobiDB-lite"/>
    </source>
</evidence>
<feature type="region of interest" description="Disordered" evidence="1">
    <location>
        <begin position="120"/>
        <end position="223"/>
    </location>
</feature>
<dbReference type="EMBL" id="JAEPQZ010000008">
    <property type="protein sequence ID" value="KAG2177887.1"/>
    <property type="molecule type" value="Genomic_DNA"/>
</dbReference>
<feature type="region of interest" description="Disordered" evidence="1">
    <location>
        <begin position="291"/>
        <end position="325"/>
    </location>
</feature>
<dbReference type="AlphaFoldDB" id="A0A8H7PPL8"/>
<comment type="caution">
    <text evidence="2">The sequence shown here is derived from an EMBL/GenBank/DDBJ whole genome shotgun (WGS) entry which is preliminary data.</text>
</comment>
<accession>A0A8H7PPL8</accession>
<feature type="compositionally biased region" description="Polar residues" evidence="1">
    <location>
        <begin position="120"/>
        <end position="134"/>
    </location>
</feature>
<dbReference type="Proteomes" id="UP000654370">
    <property type="component" value="Unassembled WGS sequence"/>
</dbReference>
<feature type="compositionally biased region" description="Low complexity" evidence="1">
    <location>
        <begin position="346"/>
        <end position="362"/>
    </location>
</feature>
<feature type="region of interest" description="Disordered" evidence="1">
    <location>
        <begin position="71"/>
        <end position="101"/>
    </location>
</feature>
<sequence>MPVDAARAKVREVERSLEQQLFIGEGMSVNSGIERRTATPVHLRGPIPHGNRGYSPANAQALPSRDPRLAHYPSGFGERLAGSNGASHLAPKDMASNGNYQNQNRMMSRATATVNNETLSQGQVVNAKGNSGHSLRNVRHPMDRGPASVPSQPVPAKLSLTGSSSNAIPRGASKMPGNANVTSVGGTSKPKNANATPLGRPNSPASTSANSVTEPSKSASANGSFLNAPNIPDHDLEILHPQNSVNKKRVISSGPPSSEITYQHALATLKSGIIDWRDTYITHVDFIFETDEFPPPPQPPKPKKKKLSSNTASPAPSQPKKQPEDNAVVNEDTHQPKTVIATPKNAALAPLPAQVQPPASSPRSLSTIARTSQKLDVEEVVDLGSASMQNAIHNTARMIRRILEGPYIYMSLSRFEREYRVMQASKAPSLTLPQLRANYDHPAMAGYFDMAHYPANALAKFICLPFRHRPSQTLPENTRMHRFEMFDLDASYCVFPGTTININCLMFLLNTIPGRPPSGDDYMKSTVDELFEYLANRSAHLWSISSYDQGNRLLLDFDGRRE</sequence>
<gene>
    <name evidence="2" type="ORF">INT43_003134</name>
</gene>
<proteinExistence type="predicted"/>
<organism evidence="2 3">
    <name type="scientific">Mortierella isabellina</name>
    <name type="common">Filamentous fungus</name>
    <name type="synonym">Umbelopsis isabellina</name>
    <dbReference type="NCBI Taxonomy" id="91625"/>
    <lineage>
        <taxon>Eukaryota</taxon>
        <taxon>Fungi</taxon>
        <taxon>Fungi incertae sedis</taxon>
        <taxon>Mucoromycota</taxon>
        <taxon>Mucoromycotina</taxon>
        <taxon>Umbelopsidomycetes</taxon>
        <taxon>Umbelopsidales</taxon>
        <taxon>Umbelopsidaceae</taxon>
        <taxon>Umbelopsis</taxon>
    </lineage>
</organism>
<feature type="compositionally biased region" description="Polar residues" evidence="1">
    <location>
        <begin position="179"/>
        <end position="195"/>
    </location>
</feature>
<protein>
    <submittedName>
        <fullName evidence="2">Uncharacterized protein</fullName>
    </submittedName>
</protein>
<keyword evidence="3" id="KW-1185">Reference proteome</keyword>
<feature type="compositionally biased region" description="Polar residues" evidence="1">
    <location>
        <begin position="203"/>
        <end position="223"/>
    </location>
</feature>